<dbReference type="EnsemblMetazoa" id="HelroT160087">
    <property type="protein sequence ID" value="HelroP160087"/>
    <property type="gene ID" value="HelroG160087"/>
</dbReference>
<reference evidence="2" key="3">
    <citation type="submission" date="2015-06" db="UniProtKB">
        <authorList>
            <consortium name="EnsemblMetazoa"/>
        </authorList>
    </citation>
    <scope>IDENTIFICATION</scope>
</reference>
<evidence type="ECO:0000313" key="3">
    <source>
        <dbReference type="Proteomes" id="UP000015101"/>
    </source>
</evidence>
<organism evidence="2 3">
    <name type="scientific">Helobdella robusta</name>
    <name type="common">Californian leech</name>
    <dbReference type="NCBI Taxonomy" id="6412"/>
    <lineage>
        <taxon>Eukaryota</taxon>
        <taxon>Metazoa</taxon>
        <taxon>Spiralia</taxon>
        <taxon>Lophotrochozoa</taxon>
        <taxon>Annelida</taxon>
        <taxon>Clitellata</taxon>
        <taxon>Hirudinea</taxon>
        <taxon>Rhynchobdellida</taxon>
        <taxon>Glossiphoniidae</taxon>
        <taxon>Helobdella</taxon>
    </lineage>
</organism>
<gene>
    <name evidence="2" type="primary">20198565</name>
    <name evidence="1" type="ORF">HELRODRAFT_160087</name>
</gene>
<dbReference type="EMBL" id="KB096324">
    <property type="protein sequence ID" value="ESO05983.1"/>
    <property type="molecule type" value="Genomic_DNA"/>
</dbReference>
<dbReference type="GeneID" id="20198565"/>
<dbReference type="HOGENOM" id="CLU_1671229_0_0_1"/>
<proteinExistence type="predicted"/>
<dbReference type="Proteomes" id="UP000015101">
    <property type="component" value="Unassembled WGS sequence"/>
</dbReference>
<keyword evidence="3" id="KW-1185">Reference proteome</keyword>
<accession>T1EPR5</accession>
<protein>
    <submittedName>
        <fullName evidence="1 2">Uncharacterized protein</fullName>
    </submittedName>
</protein>
<dbReference type="CTD" id="20198565"/>
<evidence type="ECO:0000313" key="1">
    <source>
        <dbReference type="EMBL" id="ESO05983.1"/>
    </source>
</evidence>
<dbReference type="KEGG" id="hro:HELRODRAFT_160087"/>
<dbReference type="InParanoid" id="T1EPR5"/>
<dbReference type="EMBL" id="AMQM01000498">
    <property type="status" value="NOT_ANNOTATED_CDS"/>
    <property type="molecule type" value="Genomic_DNA"/>
</dbReference>
<sequence length="158" mass="18285">MVWEAQTITECLFYLCAELGLVITSTLSSRERLHGCTHATKFVGFSARKHQDWFDENRPGILDLLQTKNKAHKNRLCNPDSPSLNLAWKESRTKVWHVLRCLENDWWINKTREIQGLVDTKIRKDFTTLSSLAQHSVHPVKSKDGLAVINNFEEIVLR</sequence>
<reference evidence="1 3" key="2">
    <citation type="journal article" date="2013" name="Nature">
        <title>Insights into bilaterian evolution from three spiralian genomes.</title>
        <authorList>
            <person name="Simakov O."/>
            <person name="Marletaz F."/>
            <person name="Cho S.J."/>
            <person name="Edsinger-Gonzales E."/>
            <person name="Havlak P."/>
            <person name="Hellsten U."/>
            <person name="Kuo D.H."/>
            <person name="Larsson T."/>
            <person name="Lv J."/>
            <person name="Arendt D."/>
            <person name="Savage R."/>
            <person name="Osoegawa K."/>
            <person name="de Jong P."/>
            <person name="Grimwood J."/>
            <person name="Chapman J.A."/>
            <person name="Shapiro H."/>
            <person name="Aerts A."/>
            <person name="Otillar R.P."/>
            <person name="Terry A.Y."/>
            <person name="Boore J.L."/>
            <person name="Grigoriev I.V."/>
            <person name="Lindberg D.R."/>
            <person name="Seaver E.C."/>
            <person name="Weisblat D.A."/>
            <person name="Putnam N.H."/>
            <person name="Rokhsar D.S."/>
        </authorList>
    </citation>
    <scope>NUCLEOTIDE SEQUENCE</scope>
</reference>
<name>T1EPR5_HELRO</name>
<reference evidence="3" key="1">
    <citation type="submission" date="2012-12" db="EMBL/GenBank/DDBJ databases">
        <authorList>
            <person name="Hellsten U."/>
            <person name="Grimwood J."/>
            <person name="Chapman J.A."/>
            <person name="Shapiro H."/>
            <person name="Aerts A."/>
            <person name="Otillar R.P."/>
            <person name="Terry A.Y."/>
            <person name="Boore J.L."/>
            <person name="Simakov O."/>
            <person name="Marletaz F."/>
            <person name="Cho S.-J."/>
            <person name="Edsinger-Gonzales E."/>
            <person name="Havlak P."/>
            <person name="Kuo D.-H."/>
            <person name="Larsson T."/>
            <person name="Lv J."/>
            <person name="Arendt D."/>
            <person name="Savage R."/>
            <person name="Osoegawa K."/>
            <person name="de Jong P."/>
            <person name="Lindberg D.R."/>
            <person name="Seaver E.C."/>
            <person name="Weisblat D.A."/>
            <person name="Putnam N.H."/>
            <person name="Grigoriev I.V."/>
            <person name="Rokhsar D.S."/>
        </authorList>
    </citation>
    <scope>NUCLEOTIDE SEQUENCE</scope>
</reference>
<dbReference type="AlphaFoldDB" id="T1EPR5"/>
<dbReference type="RefSeq" id="XP_009015351.1">
    <property type="nucleotide sequence ID" value="XM_009017103.1"/>
</dbReference>
<evidence type="ECO:0000313" key="2">
    <source>
        <dbReference type="EnsemblMetazoa" id="HelroP160087"/>
    </source>
</evidence>